<gene>
    <name evidence="1" type="ORF">Afe05nite_28460</name>
</gene>
<name>A0A919IXR9_9ACTN</name>
<protein>
    <submittedName>
        <fullName evidence="1">Uncharacterized protein</fullName>
    </submittedName>
</protein>
<organism evidence="1 2">
    <name type="scientific">Paractinoplanes ferrugineus</name>
    <dbReference type="NCBI Taxonomy" id="113564"/>
    <lineage>
        <taxon>Bacteria</taxon>
        <taxon>Bacillati</taxon>
        <taxon>Actinomycetota</taxon>
        <taxon>Actinomycetes</taxon>
        <taxon>Micromonosporales</taxon>
        <taxon>Micromonosporaceae</taxon>
        <taxon>Paractinoplanes</taxon>
    </lineage>
</organism>
<reference evidence="1" key="1">
    <citation type="submission" date="2021-01" db="EMBL/GenBank/DDBJ databases">
        <title>Whole genome shotgun sequence of Actinoplanes ferrugineus NBRC 15555.</title>
        <authorList>
            <person name="Komaki H."/>
            <person name="Tamura T."/>
        </authorList>
    </citation>
    <scope>NUCLEOTIDE SEQUENCE</scope>
    <source>
        <strain evidence="1">NBRC 15555</strain>
    </source>
</reference>
<evidence type="ECO:0000313" key="1">
    <source>
        <dbReference type="EMBL" id="GIE11006.1"/>
    </source>
</evidence>
<accession>A0A919IXR9</accession>
<keyword evidence="2" id="KW-1185">Reference proteome</keyword>
<proteinExistence type="predicted"/>
<dbReference type="AlphaFoldDB" id="A0A919IXR9"/>
<dbReference type="EMBL" id="BOMM01000022">
    <property type="protein sequence ID" value="GIE11006.1"/>
    <property type="molecule type" value="Genomic_DNA"/>
</dbReference>
<sequence>MPHPMKQAAFMPVPVPVLHHASQATLTASRATTVQLRTTCRNAAFATALVRERPPGSPPGVFAPAAATGPLSERGVRLGPPLGEACVPSGRNFLDQGLRELPAV</sequence>
<dbReference type="Proteomes" id="UP000598174">
    <property type="component" value="Unassembled WGS sequence"/>
</dbReference>
<evidence type="ECO:0000313" key="2">
    <source>
        <dbReference type="Proteomes" id="UP000598174"/>
    </source>
</evidence>
<comment type="caution">
    <text evidence="1">The sequence shown here is derived from an EMBL/GenBank/DDBJ whole genome shotgun (WGS) entry which is preliminary data.</text>
</comment>